<proteinExistence type="predicted"/>
<dbReference type="EMBL" id="BTGU01000635">
    <property type="protein sequence ID" value="GMN68524.1"/>
    <property type="molecule type" value="Genomic_DNA"/>
</dbReference>
<comment type="caution">
    <text evidence="1">The sequence shown here is derived from an EMBL/GenBank/DDBJ whole genome shotgun (WGS) entry which is preliminary data.</text>
</comment>
<reference evidence="1" key="1">
    <citation type="submission" date="2023-07" db="EMBL/GenBank/DDBJ databases">
        <title>draft genome sequence of fig (Ficus carica).</title>
        <authorList>
            <person name="Takahashi T."/>
            <person name="Nishimura K."/>
        </authorList>
    </citation>
    <scope>NUCLEOTIDE SEQUENCE</scope>
</reference>
<accession>A0AA88JBZ5</accession>
<evidence type="ECO:0000313" key="1">
    <source>
        <dbReference type="EMBL" id="GMN68524.1"/>
    </source>
</evidence>
<protein>
    <submittedName>
        <fullName evidence="1">Uncharacterized protein</fullName>
    </submittedName>
</protein>
<dbReference type="AlphaFoldDB" id="A0AA88JBZ5"/>
<name>A0AA88JBZ5_FICCA</name>
<organism evidence="1 2">
    <name type="scientific">Ficus carica</name>
    <name type="common">Common fig</name>
    <dbReference type="NCBI Taxonomy" id="3494"/>
    <lineage>
        <taxon>Eukaryota</taxon>
        <taxon>Viridiplantae</taxon>
        <taxon>Streptophyta</taxon>
        <taxon>Embryophyta</taxon>
        <taxon>Tracheophyta</taxon>
        <taxon>Spermatophyta</taxon>
        <taxon>Magnoliopsida</taxon>
        <taxon>eudicotyledons</taxon>
        <taxon>Gunneridae</taxon>
        <taxon>Pentapetalae</taxon>
        <taxon>rosids</taxon>
        <taxon>fabids</taxon>
        <taxon>Rosales</taxon>
        <taxon>Moraceae</taxon>
        <taxon>Ficeae</taxon>
        <taxon>Ficus</taxon>
    </lineage>
</organism>
<keyword evidence="2" id="KW-1185">Reference proteome</keyword>
<evidence type="ECO:0000313" key="2">
    <source>
        <dbReference type="Proteomes" id="UP001187192"/>
    </source>
</evidence>
<gene>
    <name evidence="1" type="ORF">TIFTF001_037580</name>
</gene>
<sequence>MPVDQIVDGQNLSAATRSRMKQYQDLMTGLLVQAQLERQKHFEN</sequence>
<dbReference type="Proteomes" id="UP001187192">
    <property type="component" value="Unassembled WGS sequence"/>
</dbReference>
<dbReference type="Gramene" id="FCD_00034743-RA">
    <property type="protein sequence ID" value="FCD_00034743-RA:cds"/>
    <property type="gene ID" value="FCD_00034743"/>
</dbReference>